<dbReference type="Proteomes" id="UP000001449">
    <property type="component" value="Chromosome 12"/>
</dbReference>
<evidence type="ECO:0008006" key="3">
    <source>
        <dbReference type="Google" id="ProtNLM"/>
    </source>
</evidence>
<name>B8CAD8_THAPS</name>
<evidence type="ECO:0000313" key="1">
    <source>
        <dbReference type="EMBL" id="EED89489.1"/>
    </source>
</evidence>
<dbReference type="EMBL" id="CM000647">
    <property type="protein sequence ID" value="EED89489.1"/>
    <property type="molecule type" value="Genomic_DNA"/>
</dbReference>
<reference evidence="1 2" key="2">
    <citation type="journal article" date="2008" name="Nature">
        <title>The Phaeodactylum genome reveals the evolutionary history of diatom genomes.</title>
        <authorList>
            <person name="Bowler C."/>
            <person name="Allen A.E."/>
            <person name="Badger J.H."/>
            <person name="Grimwood J."/>
            <person name="Jabbari K."/>
            <person name="Kuo A."/>
            <person name="Maheswari U."/>
            <person name="Martens C."/>
            <person name="Maumus F."/>
            <person name="Otillar R.P."/>
            <person name="Rayko E."/>
            <person name="Salamov A."/>
            <person name="Vandepoele K."/>
            <person name="Beszteri B."/>
            <person name="Gruber A."/>
            <person name="Heijde M."/>
            <person name="Katinka M."/>
            <person name="Mock T."/>
            <person name="Valentin K."/>
            <person name="Verret F."/>
            <person name="Berges J.A."/>
            <person name="Brownlee C."/>
            <person name="Cadoret J.P."/>
            <person name="Chiovitti A."/>
            <person name="Choi C.J."/>
            <person name="Coesel S."/>
            <person name="De Martino A."/>
            <person name="Detter J.C."/>
            <person name="Durkin C."/>
            <person name="Falciatore A."/>
            <person name="Fournet J."/>
            <person name="Haruta M."/>
            <person name="Huysman M.J."/>
            <person name="Jenkins B.D."/>
            <person name="Jiroutova K."/>
            <person name="Jorgensen R.E."/>
            <person name="Joubert Y."/>
            <person name="Kaplan A."/>
            <person name="Kroger N."/>
            <person name="Kroth P.G."/>
            <person name="La Roche J."/>
            <person name="Lindquist E."/>
            <person name="Lommer M."/>
            <person name="Martin-Jezequel V."/>
            <person name="Lopez P.J."/>
            <person name="Lucas S."/>
            <person name="Mangogna M."/>
            <person name="McGinnis K."/>
            <person name="Medlin L.K."/>
            <person name="Montsant A."/>
            <person name="Oudot-Le Secq M.P."/>
            <person name="Napoli C."/>
            <person name="Obornik M."/>
            <person name="Parker M.S."/>
            <person name="Petit J.L."/>
            <person name="Porcel B.M."/>
            <person name="Poulsen N."/>
            <person name="Robison M."/>
            <person name="Rychlewski L."/>
            <person name="Rynearson T.A."/>
            <person name="Schmutz J."/>
            <person name="Shapiro H."/>
            <person name="Siaut M."/>
            <person name="Stanley M."/>
            <person name="Sussman M.R."/>
            <person name="Taylor A.R."/>
            <person name="Vardi A."/>
            <person name="von Dassow P."/>
            <person name="Vyverman W."/>
            <person name="Willis A."/>
            <person name="Wyrwicz L.S."/>
            <person name="Rokhsar D.S."/>
            <person name="Weissenbach J."/>
            <person name="Armbrust E.V."/>
            <person name="Green B.R."/>
            <person name="Van de Peer Y."/>
            <person name="Grigoriev I.V."/>
        </authorList>
    </citation>
    <scope>NUCLEOTIDE SEQUENCE [LARGE SCALE GENOMIC DNA]</scope>
    <source>
        <strain evidence="1 2">CCMP1335</strain>
    </source>
</reference>
<gene>
    <name evidence="1" type="ORF">THAPSDRAFT_24498</name>
</gene>
<dbReference type="RefSeq" id="XP_002293028.1">
    <property type="nucleotide sequence ID" value="XM_002292992.1"/>
</dbReference>
<dbReference type="HOGENOM" id="CLU_080599_0_0_1"/>
<reference evidence="1 2" key="1">
    <citation type="journal article" date="2004" name="Science">
        <title>The genome of the diatom Thalassiosira pseudonana: ecology, evolution, and metabolism.</title>
        <authorList>
            <person name="Armbrust E.V."/>
            <person name="Berges J.A."/>
            <person name="Bowler C."/>
            <person name="Green B.R."/>
            <person name="Martinez D."/>
            <person name="Putnam N.H."/>
            <person name="Zhou S."/>
            <person name="Allen A.E."/>
            <person name="Apt K.E."/>
            <person name="Bechner M."/>
            <person name="Brzezinski M.A."/>
            <person name="Chaal B.K."/>
            <person name="Chiovitti A."/>
            <person name="Davis A.K."/>
            <person name="Demarest M.S."/>
            <person name="Detter J.C."/>
            <person name="Glavina T."/>
            <person name="Goodstein D."/>
            <person name="Hadi M.Z."/>
            <person name="Hellsten U."/>
            <person name="Hildebrand M."/>
            <person name="Jenkins B.D."/>
            <person name="Jurka J."/>
            <person name="Kapitonov V.V."/>
            <person name="Kroger N."/>
            <person name="Lau W.W."/>
            <person name="Lane T.W."/>
            <person name="Larimer F.W."/>
            <person name="Lippmeier J.C."/>
            <person name="Lucas S."/>
            <person name="Medina M."/>
            <person name="Montsant A."/>
            <person name="Obornik M."/>
            <person name="Parker M.S."/>
            <person name="Palenik B."/>
            <person name="Pazour G.J."/>
            <person name="Richardson P.M."/>
            <person name="Rynearson T.A."/>
            <person name="Saito M.A."/>
            <person name="Schwartz D.C."/>
            <person name="Thamatrakoln K."/>
            <person name="Valentin K."/>
            <person name="Vardi A."/>
            <person name="Wilkerson F.P."/>
            <person name="Rokhsar D.S."/>
        </authorList>
    </citation>
    <scope>NUCLEOTIDE SEQUENCE [LARGE SCALE GENOMIC DNA]</scope>
    <source>
        <strain evidence="1 2">CCMP1335</strain>
    </source>
</reference>
<accession>B8CAD8</accession>
<dbReference type="InParanoid" id="B8CAD8"/>
<keyword evidence="2" id="KW-1185">Reference proteome</keyword>
<dbReference type="GeneID" id="7445834"/>
<organism evidence="1 2">
    <name type="scientific">Thalassiosira pseudonana</name>
    <name type="common">Marine diatom</name>
    <name type="synonym">Cyclotella nana</name>
    <dbReference type="NCBI Taxonomy" id="35128"/>
    <lineage>
        <taxon>Eukaryota</taxon>
        <taxon>Sar</taxon>
        <taxon>Stramenopiles</taxon>
        <taxon>Ochrophyta</taxon>
        <taxon>Bacillariophyta</taxon>
        <taxon>Coscinodiscophyceae</taxon>
        <taxon>Thalassiosirophycidae</taxon>
        <taxon>Thalassiosirales</taxon>
        <taxon>Thalassiosiraceae</taxon>
        <taxon>Thalassiosira</taxon>
    </lineage>
</organism>
<sequence length="301" mass="32727">MCFQLPSRRRSEVRSPSSGALPLKAHLLVNNNDDDSHNETGQTTMISRRRLFGRAAASVAASSVFARNPTIVSAAVVGKPDTASTISIASSERDTLLKAISSSQSDEDILKAIQQIIPLSPLKPNSLNAKASYATALDGEWKLLWYNFSDFSPLLKLPPPLRPDSYQYFGTIAEKEVGAGRVAQGLTGGVLNTFGANKELWLSSGAVANDENSSILEIFPPFRFQYGSIPGSLKPKRTIVESQSDSEFRAANARTKEAQLAPKNEYEQLYVEDIGKGSLRISTVVRGDPVIVGEMFVHQKL</sequence>
<protein>
    <recommendedName>
        <fullName evidence="3">Plastid lipid-associated protein/fibrillin conserved domain-containing protein</fullName>
    </recommendedName>
</protein>
<dbReference type="AlphaFoldDB" id="B8CAD8"/>
<evidence type="ECO:0000313" key="2">
    <source>
        <dbReference type="Proteomes" id="UP000001449"/>
    </source>
</evidence>
<proteinExistence type="predicted"/>
<dbReference type="KEGG" id="tps:THAPSDRAFT_24498"/>
<dbReference type="OMA" id="QLAPKNE"/>
<dbReference type="PaxDb" id="35128-Thaps24498"/>
<dbReference type="eggNOG" id="ENOG502S3TY">
    <property type="taxonomic scope" value="Eukaryota"/>
</dbReference>